<evidence type="ECO:0000313" key="2">
    <source>
        <dbReference type="EMBL" id="KAG6934149.1"/>
    </source>
</evidence>
<comment type="caution">
    <text evidence="2">The sequence shown here is derived from an EMBL/GenBank/DDBJ whole genome shotgun (WGS) entry which is preliminary data.</text>
</comment>
<name>A0A8T1SZ56_CHESE</name>
<reference evidence="2 3" key="1">
    <citation type="journal article" date="2020" name="G3 (Bethesda)">
        <title>Draft Genome of the Common Snapping Turtle, Chelydra serpentina, a Model for Phenotypic Plasticity in Reptiles.</title>
        <authorList>
            <person name="Das D."/>
            <person name="Singh S.K."/>
            <person name="Bierstedt J."/>
            <person name="Erickson A."/>
            <person name="Galli G.L.J."/>
            <person name="Crossley D.A. 2nd"/>
            <person name="Rhen T."/>
        </authorList>
    </citation>
    <scope>NUCLEOTIDE SEQUENCE [LARGE SCALE GENOMIC DNA]</scope>
    <source>
        <strain evidence="2">KW</strain>
    </source>
</reference>
<protein>
    <submittedName>
        <fullName evidence="2">Uncharacterized protein</fullName>
    </submittedName>
</protein>
<dbReference type="SUPFAM" id="SSF57392">
    <property type="entry name" value="Defensin-like"/>
    <property type="match status" value="1"/>
</dbReference>
<evidence type="ECO:0000313" key="3">
    <source>
        <dbReference type="Proteomes" id="UP000765507"/>
    </source>
</evidence>
<proteinExistence type="predicted"/>
<dbReference type="EMBL" id="JAHGAV010000061">
    <property type="protein sequence ID" value="KAG6934149.1"/>
    <property type="molecule type" value="Genomic_DNA"/>
</dbReference>
<dbReference type="AlphaFoldDB" id="A0A8T1SZ56"/>
<feature type="chain" id="PRO_5035765682" evidence="1">
    <location>
        <begin position="25"/>
        <end position="65"/>
    </location>
</feature>
<evidence type="ECO:0000256" key="1">
    <source>
        <dbReference type="SAM" id="SignalP"/>
    </source>
</evidence>
<dbReference type="Proteomes" id="UP000765507">
    <property type="component" value="Unassembled WGS sequence"/>
</dbReference>
<keyword evidence="1" id="KW-0732">Signal</keyword>
<organism evidence="2 3">
    <name type="scientific">Chelydra serpentina</name>
    <name type="common">Snapping turtle</name>
    <name type="synonym">Testudo serpentina</name>
    <dbReference type="NCBI Taxonomy" id="8475"/>
    <lineage>
        <taxon>Eukaryota</taxon>
        <taxon>Metazoa</taxon>
        <taxon>Chordata</taxon>
        <taxon>Craniata</taxon>
        <taxon>Vertebrata</taxon>
        <taxon>Euteleostomi</taxon>
        <taxon>Archelosauria</taxon>
        <taxon>Testudinata</taxon>
        <taxon>Testudines</taxon>
        <taxon>Cryptodira</taxon>
        <taxon>Durocryptodira</taxon>
        <taxon>Americhelydia</taxon>
        <taxon>Chelydroidea</taxon>
        <taxon>Chelydridae</taxon>
        <taxon>Chelydra</taxon>
    </lineage>
</organism>
<gene>
    <name evidence="2" type="ORF">G0U57_017749</name>
</gene>
<sequence>MKILYLLSVVVFLVLLTAPEFSQARLSRKKCRRRGGSCHLRGCPFNSIYLGKCWIGSCCQSQIFD</sequence>
<keyword evidence="3" id="KW-1185">Reference proteome</keyword>
<feature type="signal peptide" evidence="1">
    <location>
        <begin position="1"/>
        <end position="24"/>
    </location>
</feature>
<accession>A0A8T1SZ56</accession>